<dbReference type="Gene3D" id="3.40.50.720">
    <property type="entry name" value="NAD(P)-binding Rossmann-like Domain"/>
    <property type="match status" value="1"/>
</dbReference>
<dbReference type="GO" id="GO:0005737">
    <property type="term" value="C:cytoplasm"/>
    <property type="evidence" value="ECO:0007669"/>
    <property type="project" value="UniProtKB-SubCell"/>
</dbReference>
<dbReference type="InterPro" id="IPR020843">
    <property type="entry name" value="ER"/>
</dbReference>
<dbReference type="PANTHER" id="PTHR44154:SF1">
    <property type="entry name" value="QUINONE OXIDOREDUCTASE"/>
    <property type="match status" value="1"/>
</dbReference>
<evidence type="ECO:0000313" key="8">
    <source>
        <dbReference type="Proteomes" id="UP000622552"/>
    </source>
</evidence>
<comment type="caution">
    <text evidence="7">The sequence shown here is derived from an EMBL/GenBank/DDBJ whole genome shotgun (WGS) entry which is preliminary data.</text>
</comment>
<comment type="subunit">
    <text evidence="2">Homotetramer.</text>
</comment>
<protein>
    <submittedName>
        <fullName evidence="7">Enoyl reductase</fullName>
    </submittedName>
</protein>
<reference evidence="7" key="1">
    <citation type="submission" date="2020-11" db="EMBL/GenBank/DDBJ databases">
        <title>Sequencing the genomes of 1000 actinobacteria strains.</title>
        <authorList>
            <person name="Klenk H.-P."/>
        </authorList>
    </citation>
    <scope>NUCLEOTIDE SEQUENCE</scope>
    <source>
        <strain evidence="7">DSM 45356</strain>
    </source>
</reference>
<keyword evidence="4" id="KW-0521">NADP</keyword>
<evidence type="ECO:0000313" key="7">
    <source>
        <dbReference type="EMBL" id="MBG6135260.1"/>
    </source>
</evidence>
<dbReference type="SUPFAM" id="SSF50129">
    <property type="entry name" value="GroES-like"/>
    <property type="match status" value="1"/>
</dbReference>
<dbReference type="Pfam" id="PF08240">
    <property type="entry name" value="ADH_N"/>
    <property type="match status" value="1"/>
</dbReference>
<dbReference type="GO" id="GO:0016491">
    <property type="term" value="F:oxidoreductase activity"/>
    <property type="evidence" value="ECO:0007669"/>
    <property type="project" value="InterPro"/>
</dbReference>
<dbReference type="SUPFAM" id="SSF51735">
    <property type="entry name" value="NAD(P)-binding Rossmann-fold domains"/>
    <property type="match status" value="1"/>
</dbReference>
<dbReference type="EMBL" id="JADOUF010000001">
    <property type="protein sequence ID" value="MBG6135260.1"/>
    <property type="molecule type" value="Genomic_DNA"/>
</dbReference>
<dbReference type="InterPro" id="IPR002364">
    <property type="entry name" value="Quin_OxRdtase/zeta-crystal_CS"/>
</dbReference>
<dbReference type="CDD" id="cd05289">
    <property type="entry name" value="MDR_like_2"/>
    <property type="match status" value="1"/>
</dbReference>
<evidence type="ECO:0000256" key="5">
    <source>
        <dbReference type="ARBA" id="ARBA00022884"/>
    </source>
</evidence>
<dbReference type="AlphaFoldDB" id="A0A8J7GAH2"/>
<name>A0A8J7GAH2_9ACTN</name>
<sequence length="306" mass="31685">MTQAIVFTEYGGPEVLRLVDVEPPRPAAGQVLVRVRAAGVQPFDNLFRTGEAARYMPATFPQQVGNELAGVIDAVGPGVTAWAVGDEVLGWVALAAFADLAVVGEHDLVRKPAAMPWTEAGALSASGQTAHTALEDLAVAAGETLLVHAAAGGVGSMAVQIARALGAIVIGTAGPRNHDYLRALGAVPVAYGSGLVDRVRALAPDGVHAVLDAVATEESLTVSRELAAADRIGTVGFNPLSERLGVRRLGSRRSAERLAELTRLWEDGALRVTVRSYPLDQAAEAHRAVGTGHVRGKVVLVANGGN</sequence>
<dbReference type="Pfam" id="PF13602">
    <property type="entry name" value="ADH_zinc_N_2"/>
    <property type="match status" value="1"/>
</dbReference>
<dbReference type="InterPro" id="IPR051603">
    <property type="entry name" value="Zinc-ADH_QOR/CCCR"/>
</dbReference>
<dbReference type="GO" id="GO:0003723">
    <property type="term" value="F:RNA binding"/>
    <property type="evidence" value="ECO:0007669"/>
    <property type="project" value="UniProtKB-KW"/>
</dbReference>
<dbReference type="SMART" id="SM00829">
    <property type="entry name" value="PKS_ER"/>
    <property type="match status" value="1"/>
</dbReference>
<dbReference type="GO" id="GO:0008270">
    <property type="term" value="F:zinc ion binding"/>
    <property type="evidence" value="ECO:0007669"/>
    <property type="project" value="InterPro"/>
</dbReference>
<dbReference type="InterPro" id="IPR036291">
    <property type="entry name" value="NAD(P)-bd_dom_sf"/>
</dbReference>
<proteinExistence type="predicted"/>
<dbReference type="PANTHER" id="PTHR44154">
    <property type="entry name" value="QUINONE OXIDOREDUCTASE"/>
    <property type="match status" value="1"/>
</dbReference>
<keyword evidence="5" id="KW-0694">RNA-binding</keyword>
<keyword evidence="8" id="KW-1185">Reference proteome</keyword>
<dbReference type="RefSeq" id="WP_197002396.1">
    <property type="nucleotide sequence ID" value="NZ_BONS01000003.1"/>
</dbReference>
<evidence type="ECO:0000256" key="1">
    <source>
        <dbReference type="ARBA" id="ARBA00004496"/>
    </source>
</evidence>
<dbReference type="Gene3D" id="3.90.180.10">
    <property type="entry name" value="Medium-chain alcohol dehydrogenases, catalytic domain"/>
    <property type="match status" value="1"/>
</dbReference>
<accession>A0A8J7GAH2</accession>
<evidence type="ECO:0000259" key="6">
    <source>
        <dbReference type="SMART" id="SM00829"/>
    </source>
</evidence>
<keyword evidence="3" id="KW-0963">Cytoplasm</keyword>
<feature type="domain" description="Enoyl reductase (ER)" evidence="6">
    <location>
        <begin position="11"/>
        <end position="300"/>
    </location>
</feature>
<organism evidence="7 8">
    <name type="scientific">Longispora fulva</name>
    <dbReference type="NCBI Taxonomy" id="619741"/>
    <lineage>
        <taxon>Bacteria</taxon>
        <taxon>Bacillati</taxon>
        <taxon>Actinomycetota</taxon>
        <taxon>Actinomycetes</taxon>
        <taxon>Micromonosporales</taxon>
        <taxon>Micromonosporaceae</taxon>
        <taxon>Longispora</taxon>
    </lineage>
</organism>
<gene>
    <name evidence="7" type="ORF">IW245_001454</name>
</gene>
<evidence type="ECO:0000256" key="2">
    <source>
        <dbReference type="ARBA" id="ARBA00011881"/>
    </source>
</evidence>
<evidence type="ECO:0000256" key="4">
    <source>
        <dbReference type="ARBA" id="ARBA00022857"/>
    </source>
</evidence>
<evidence type="ECO:0000256" key="3">
    <source>
        <dbReference type="ARBA" id="ARBA00022490"/>
    </source>
</evidence>
<dbReference type="PROSITE" id="PS01162">
    <property type="entry name" value="QOR_ZETA_CRYSTAL"/>
    <property type="match status" value="1"/>
</dbReference>
<comment type="subcellular location">
    <subcellularLocation>
        <location evidence="1">Cytoplasm</location>
    </subcellularLocation>
</comment>
<dbReference type="InterPro" id="IPR013154">
    <property type="entry name" value="ADH-like_N"/>
</dbReference>
<dbReference type="Proteomes" id="UP000622552">
    <property type="component" value="Unassembled WGS sequence"/>
</dbReference>
<dbReference type="InterPro" id="IPR011032">
    <property type="entry name" value="GroES-like_sf"/>
</dbReference>